<proteinExistence type="predicted"/>
<protein>
    <submittedName>
        <fullName evidence="4">Recombinase family protein</fullName>
    </submittedName>
</protein>
<gene>
    <name evidence="4" type="ORF">DY240_15660</name>
</gene>
<feature type="domain" description="Recombinase" evidence="3">
    <location>
        <begin position="160"/>
        <end position="268"/>
    </location>
</feature>
<dbReference type="RefSeq" id="WP_119660783.1">
    <property type="nucleotide sequence ID" value="NZ_QUAL01000152.1"/>
</dbReference>
<dbReference type="GO" id="GO:0000150">
    <property type="term" value="F:DNA strand exchange activity"/>
    <property type="evidence" value="ECO:0007669"/>
    <property type="project" value="InterPro"/>
</dbReference>
<dbReference type="InterPro" id="IPR011109">
    <property type="entry name" value="DNA_bind_recombinase_dom"/>
</dbReference>
<dbReference type="InterPro" id="IPR036162">
    <property type="entry name" value="Resolvase-like_N_sf"/>
</dbReference>
<comment type="caution">
    <text evidence="4">The sequence shown here is derived from an EMBL/GenBank/DDBJ whole genome shotgun (WGS) entry which is preliminary data.</text>
</comment>
<dbReference type="AlphaFoldDB" id="A0A418KPM6"/>
<evidence type="ECO:0000259" key="2">
    <source>
        <dbReference type="PROSITE" id="PS51736"/>
    </source>
</evidence>
<evidence type="ECO:0000259" key="3">
    <source>
        <dbReference type="PROSITE" id="PS51737"/>
    </source>
</evidence>
<evidence type="ECO:0000313" key="5">
    <source>
        <dbReference type="Proteomes" id="UP000284057"/>
    </source>
</evidence>
<accession>A0A418KPM6</accession>
<dbReference type="SUPFAM" id="SSF53041">
    <property type="entry name" value="Resolvase-like"/>
    <property type="match status" value="1"/>
</dbReference>
<dbReference type="InterPro" id="IPR038109">
    <property type="entry name" value="DNA_bind_recomb_sf"/>
</dbReference>
<reference evidence="4 5" key="1">
    <citation type="submission" date="2018-09" db="EMBL/GenBank/DDBJ databases">
        <title>Isolation, diversity and antifungal activity of actinobacteria from wheat.</title>
        <authorList>
            <person name="Han C."/>
        </authorList>
    </citation>
    <scope>NUCLEOTIDE SEQUENCE [LARGE SCALE GENOMIC DNA]</scope>
    <source>
        <strain evidence="4 5">NEAU-YY265</strain>
    </source>
</reference>
<dbReference type="EMBL" id="QUAL01000152">
    <property type="protein sequence ID" value="RIQ21257.1"/>
    <property type="molecule type" value="Genomic_DNA"/>
</dbReference>
<dbReference type="PROSITE" id="PS51737">
    <property type="entry name" value="RECOMBINASE_DNA_BIND"/>
    <property type="match status" value="1"/>
</dbReference>
<dbReference type="InterPro" id="IPR006119">
    <property type="entry name" value="Resolv_N"/>
</dbReference>
<dbReference type="Pfam" id="PF00239">
    <property type="entry name" value="Resolvase"/>
    <property type="match status" value="1"/>
</dbReference>
<dbReference type="Proteomes" id="UP000284057">
    <property type="component" value="Unassembled WGS sequence"/>
</dbReference>
<dbReference type="SMART" id="SM00857">
    <property type="entry name" value="Resolvase"/>
    <property type="match status" value="1"/>
</dbReference>
<dbReference type="Gene3D" id="3.90.1750.20">
    <property type="entry name" value="Putative Large Serine Recombinase, Chain B, Domain 2"/>
    <property type="match status" value="1"/>
</dbReference>
<dbReference type="CDD" id="cd00338">
    <property type="entry name" value="Ser_Recombinase"/>
    <property type="match status" value="1"/>
</dbReference>
<dbReference type="Gene3D" id="3.40.50.1390">
    <property type="entry name" value="Resolvase, N-terminal catalytic domain"/>
    <property type="match status" value="1"/>
</dbReference>
<dbReference type="GO" id="GO:0003677">
    <property type="term" value="F:DNA binding"/>
    <property type="evidence" value="ECO:0007669"/>
    <property type="project" value="InterPro"/>
</dbReference>
<dbReference type="PANTHER" id="PTHR30461:SF23">
    <property type="entry name" value="DNA RECOMBINASE-RELATED"/>
    <property type="match status" value="1"/>
</dbReference>
<sequence>MSTRPGTTRCAVYLRISLDANGDGLAIDRQREDCLRIAAERGWTVITPLFIDKVSASSASKVRPGYDALVAAYERGEFEALVCWDLDRLTRQPRQLEDWIDAATDRGLILVTANGEADLSTDAGRLFARIKASVARAEVERKGARQRRAALQRSERGRPPLGVRLTGYEVGGAVIPSEAAVVREMFEMFAAGESLRGLAAQLTEAGVSTRSGGPWNPSTVRTTLTNPRYAGRAVYQGKETGQRGGWEAIVDDDLFDVVQARLADPRRRTQIGTDRKHLGSGMFLCQCGRRVVSWSGDRYRCPSGCLTRARGPIDDFVLKVIRERLGRPDLAQLLVSPKDDAEAERLSKEAAGLRRRIAQTDDDYDADLIDARRHKVKVEKLRADLDHVNARRARLTAATGPAAAVLTAPDPVAAFDTLTSLMIRRAVIDLFAEFTLHPAPRGRRTFDPETVRVEWRQP</sequence>
<keyword evidence="1" id="KW-0175">Coiled coil</keyword>
<name>A0A418KPM6_9ACTN</name>
<dbReference type="Pfam" id="PF07508">
    <property type="entry name" value="Recombinase"/>
    <property type="match status" value="1"/>
</dbReference>
<keyword evidence="5" id="KW-1185">Reference proteome</keyword>
<dbReference type="PANTHER" id="PTHR30461">
    <property type="entry name" value="DNA-INVERTASE FROM LAMBDOID PROPHAGE"/>
    <property type="match status" value="1"/>
</dbReference>
<evidence type="ECO:0000313" key="4">
    <source>
        <dbReference type="EMBL" id="RIQ21257.1"/>
    </source>
</evidence>
<dbReference type="OrthoDB" id="4500247at2"/>
<feature type="coiled-coil region" evidence="1">
    <location>
        <begin position="343"/>
        <end position="398"/>
    </location>
</feature>
<evidence type="ECO:0000256" key="1">
    <source>
        <dbReference type="SAM" id="Coils"/>
    </source>
</evidence>
<organism evidence="4 5">
    <name type="scientific">Jiangella rhizosphaerae</name>
    <dbReference type="NCBI Taxonomy" id="2293569"/>
    <lineage>
        <taxon>Bacteria</taxon>
        <taxon>Bacillati</taxon>
        <taxon>Actinomycetota</taxon>
        <taxon>Actinomycetes</taxon>
        <taxon>Jiangellales</taxon>
        <taxon>Jiangellaceae</taxon>
        <taxon>Jiangella</taxon>
    </lineage>
</organism>
<feature type="domain" description="Resolvase/invertase-type recombinase catalytic" evidence="2">
    <location>
        <begin position="9"/>
        <end position="157"/>
    </location>
</feature>
<dbReference type="InterPro" id="IPR050639">
    <property type="entry name" value="SSR_resolvase"/>
</dbReference>
<dbReference type="PROSITE" id="PS51736">
    <property type="entry name" value="RECOMBINASES_3"/>
    <property type="match status" value="1"/>
</dbReference>